<proteinExistence type="predicted"/>
<evidence type="ECO:0008006" key="2">
    <source>
        <dbReference type="Google" id="ProtNLM"/>
    </source>
</evidence>
<dbReference type="InterPro" id="IPR027476">
    <property type="entry name" value="DppA_N"/>
</dbReference>
<dbReference type="Gene3D" id="3.40.50.10780">
    <property type="entry name" value="Dipeptide transport protein"/>
    <property type="match status" value="1"/>
</dbReference>
<accession>X1ACD9</accession>
<evidence type="ECO:0000313" key="1">
    <source>
        <dbReference type="EMBL" id="GAG70353.1"/>
    </source>
</evidence>
<dbReference type="SUPFAM" id="SSF63992">
    <property type="entry name" value="Dipeptide transport protein"/>
    <property type="match status" value="1"/>
</dbReference>
<reference evidence="1" key="1">
    <citation type="journal article" date="2014" name="Front. Microbiol.">
        <title>High frequency of phylogenetically diverse reductive dehalogenase-homologous genes in deep subseafloor sedimentary metagenomes.</title>
        <authorList>
            <person name="Kawai M."/>
            <person name="Futagami T."/>
            <person name="Toyoda A."/>
            <person name="Takaki Y."/>
            <person name="Nishi S."/>
            <person name="Hori S."/>
            <person name="Arai W."/>
            <person name="Tsubouchi T."/>
            <person name="Morono Y."/>
            <person name="Uchiyama I."/>
            <person name="Ito T."/>
            <person name="Fujiyama A."/>
            <person name="Inagaki F."/>
            <person name="Takami H."/>
        </authorList>
    </citation>
    <scope>NUCLEOTIDE SEQUENCE</scope>
    <source>
        <strain evidence="1">Expedition CK06-06</strain>
    </source>
</reference>
<name>X1ACD9_9ZZZZ</name>
<organism evidence="1">
    <name type="scientific">marine sediment metagenome</name>
    <dbReference type="NCBI Taxonomy" id="412755"/>
    <lineage>
        <taxon>unclassified sequences</taxon>
        <taxon>metagenomes</taxon>
        <taxon>ecological metagenomes</taxon>
    </lineage>
</organism>
<gene>
    <name evidence="1" type="ORF">S01H4_05296</name>
</gene>
<comment type="caution">
    <text evidence="1">The sequence shown here is derived from an EMBL/GenBank/DDBJ whole genome shotgun (WGS) entry which is preliminary data.</text>
</comment>
<dbReference type="Pfam" id="PF04951">
    <property type="entry name" value="Peptidase_M55"/>
    <property type="match status" value="1"/>
</dbReference>
<dbReference type="AlphaFoldDB" id="X1ACD9"/>
<dbReference type="InterPro" id="IPR007035">
    <property type="entry name" value="Peptidase_M55"/>
</dbReference>
<dbReference type="InterPro" id="IPR036177">
    <property type="entry name" value="Peptidase_M55_sf"/>
</dbReference>
<protein>
    <recommendedName>
        <fullName evidence="2">Amino acid amidase</fullName>
    </recommendedName>
</protein>
<dbReference type="EMBL" id="BART01001522">
    <property type="protein sequence ID" value="GAG70353.1"/>
    <property type="molecule type" value="Genomic_DNA"/>
</dbReference>
<feature type="non-terminal residue" evidence="1">
    <location>
        <position position="164"/>
    </location>
</feature>
<sequence>MKIYISADIEGITGITHWDETEKSKSDYQKFAKQMTDEVKAACEGAIKAGAKEIWIKDAHDTGRNIIAAELPQKIKLVRGWSEHPYLMVQELDESFDALLMIGYHSFGSSSSNPLSHTLNSRTLNYIKLNGEYTSEFLIHGYAAATMGVPVVFVSGDEGICKEA</sequence>